<keyword evidence="6 11" id="KW-0375">Hydrogen ion transport</keyword>
<dbReference type="SUPFAM" id="SSF81336">
    <property type="entry name" value="F1F0 ATP synthase subunit A"/>
    <property type="match status" value="1"/>
</dbReference>
<dbReference type="CDD" id="cd00310">
    <property type="entry name" value="ATP-synt_Fo_a_6"/>
    <property type="match status" value="1"/>
</dbReference>
<evidence type="ECO:0000256" key="12">
    <source>
        <dbReference type="RuleBase" id="RU000483"/>
    </source>
</evidence>
<evidence type="ECO:0000256" key="5">
    <source>
        <dbReference type="ARBA" id="ARBA00022692"/>
    </source>
</evidence>
<evidence type="ECO:0000256" key="10">
    <source>
        <dbReference type="ARBA" id="ARBA00023310"/>
    </source>
</evidence>
<dbReference type="AlphaFoldDB" id="A0A7M4D2R2"/>
<dbReference type="NCBIfam" id="TIGR01131">
    <property type="entry name" value="ATP_synt_6_or_A"/>
    <property type="match status" value="1"/>
</dbReference>
<proteinExistence type="inferred from homology"/>
<evidence type="ECO:0000256" key="13">
    <source>
        <dbReference type="SAM" id="SignalP"/>
    </source>
</evidence>
<comment type="caution">
    <text evidence="14">The sequence shown here is derived from an EMBL/GenBank/DDBJ whole genome shotgun (WGS) entry which is preliminary data.</text>
</comment>
<evidence type="ECO:0000256" key="11">
    <source>
        <dbReference type="HAMAP-Rule" id="MF_01393"/>
    </source>
</evidence>
<keyword evidence="7 11" id="KW-1133">Transmembrane helix</keyword>
<dbReference type="Gene3D" id="1.20.120.220">
    <property type="entry name" value="ATP synthase, F0 complex, subunit A"/>
    <property type="match status" value="1"/>
</dbReference>
<name>A0A7M4D2R2_9BACT</name>
<keyword evidence="8 11" id="KW-0406">Ion transport</keyword>
<dbReference type="PRINTS" id="PR00123">
    <property type="entry name" value="ATPASEA"/>
</dbReference>
<sequence>MKNIHRFLLIFFLALNVIPVFASGDEHAEPASQETHEKEKFEPGNFIMDHIADSYDWHVFSVGDFHATMPLPVIVYSQHSGFHMFMSSNFHHGHSAYEGFSIASEGEYRGKVVEMVNGHEVRPFDISMTKNVVAMLISMVILLWVFISVAKSYTRRKGKAPVGLQSFVEPIIIFIRDEIAKPAIGEKTYAKYMPYLLTIFFFIWLNNLMGMVPFLPGGANVTGNITITMVLALFTFVITSVNANKSYWKHIVNTPGVPWWLKFPVPLMPLVEVMGVFTKPFVLMVRLFANITAGHMIVLAFVSLIFIFGQISPGLGYGTSVVSVLFVVFMDMLELLVALIQAYVFTLLSALYFGMATEEHH</sequence>
<dbReference type="Pfam" id="PF00119">
    <property type="entry name" value="ATP-synt_A"/>
    <property type="match status" value="1"/>
</dbReference>
<feature type="chain" id="PRO_5029601380" description="ATP synthase subunit a" evidence="13">
    <location>
        <begin position="23"/>
        <end position="361"/>
    </location>
</feature>
<evidence type="ECO:0000256" key="7">
    <source>
        <dbReference type="ARBA" id="ARBA00022989"/>
    </source>
</evidence>
<keyword evidence="5 11" id="KW-0812">Transmembrane</keyword>
<comment type="function">
    <text evidence="11 12">Key component of the proton channel; it plays a direct role in the translocation of protons across the membrane.</text>
</comment>
<dbReference type="PANTHER" id="PTHR11410:SF0">
    <property type="entry name" value="ATP SYNTHASE SUBUNIT A"/>
    <property type="match status" value="1"/>
</dbReference>
<feature type="transmembrane region" description="Helical" evidence="11">
    <location>
        <begin position="287"/>
        <end position="308"/>
    </location>
</feature>
<evidence type="ECO:0000313" key="14">
    <source>
        <dbReference type="EMBL" id="MUP36941.1"/>
    </source>
</evidence>
<keyword evidence="4 11" id="KW-0138">CF(0)</keyword>
<feature type="transmembrane region" description="Helical" evidence="11">
    <location>
        <begin position="132"/>
        <end position="150"/>
    </location>
</feature>
<dbReference type="InterPro" id="IPR035908">
    <property type="entry name" value="F0_ATP_A_sf"/>
</dbReference>
<evidence type="ECO:0000256" key="9">
    <source>
        <dbReference type="ARBA" id="ARBA00023136"/>
    </source>
</evidence>
<feature type="transmembrane region" description="Helical" evidence="11">
    <location>
        <begin position="221"/>
        <end position="241"/>
    </location>
</feature>
<dbReference type="GO" id="GO:0045259">
    <property type="term" value="C:proton-transporting ATP synthase complex"/>
    <property type="evidence" value="ECO:0007669"/>
    <property type="project" value="UniProtKB-KW"/>
</dbReference>
<protein>
    <recommendedName>
        <fullName evidence="11 12">ATP synthase subunit a</fullName>
    </recommendedName>
    <alternativeName>
        <fullName evidence="11">ATP synthase F0 sector subunit a</fullName>
    </alternativeName>
    <alternativeName>
        <fullName evidence="11">F-ATPase subunit 6</fullName>
    </alternativeName>
</protein>
<reference evidence="14 17" key="2">
    <citation type="submission" date="2019-12" db="EMBL/GenBank/DDBJ databases">
        <title>Draft genome sequence of Labilibaculum sp. strain 44 isolated from deep waters of Black Sea.</title>
        <authorList>
            <person name="Yadav S."/>
            <person name="Villanueva L."/>
        </authorList>
    </citation>
    <scope>NUCLEOTIDE SEQUENCE [LARGE SCALE GENOMIC DNA]</scope>
    <source>
        <strain evidence="14 17">44</strain>
    </source>
</reference>
<dbReference type="Proteomes" id="UP000462449">
    <property type="component" value="Unassembled WGS sequence"/>
</dbReference>
<evidence type="ECO:0000256" key="8">
    <source>
        <dbReference type="ARBA" id="ARBA00023065"/>
    </source>
</evidence>
<dbReference type="GO" id="GO:0005886">
    <property type="term" value="C:plasma membrane"/>
    <property type="evidence" value="ECO:0007669"/>
    <property type="project" value="UniProtKB-SubCell"/>
</dbReference>
<accession>A0A7M4D2R2</accession>
<evidence type="ECO:0000256" key="1">
    <source>
        <dbReference type="ARBA" id="ARBA00004141"/>
    </source>
</evidence>
<dbReference type="HAMAP" id="MF_01393">
    <property type="entry name" value="ATP_synth_a_bact"/>
    <property type="match status" value="1"/>
</dbReference>
<feature type="transmembrane region" description="Helical" evidence="11">
    <location>
        <begin position="335"/>
        <end position="355"/>
    </location>
</feature>
<keyword evidence="10 11" id="KW-0066">ATP synthesis</keyword>
<dbReference type="OrthoDB" id="9809130at2"/>
<feature type="transmembrane region" description="Helical" evidence="11">
    <location>
        <begin position="314"/>
        <end position="330"/>
    </location>
</feature>
<keyword evidence="9 11" id="KW-0472">Membrane</keyword>
<organism evidence="14 17">
    <name type="scientific">Labilibaculum euxinus</name>
    <dbReference type="NCBI Taxonomy" id="2686357"/>
    <lineage>
        <taxon>Bacteria</taxon>
        <taxon>Pseudomonadati</taxon>
        <taxon>Bacteroidota</taxon>
        <taxon>Bacteroidia</taxon>
        <taxon>Marinilabiliales</taxon>
        <taxon>Marinifilaceae</taxon>
        <taxon>Labilibaculum</taxon>
    </lineage>
</organism>
<evidence type="ECO:0000256" key="2">
    <source>
        <dbReference type="ARBA" id="ARBA00006810"/>
    </source>
</evidence>
<dbReference type="PANTHER" id="PTHR11410">
    <property type="entry name" value="ATP SYNTHASE SUBUNIT A"/>
    <property type="match status" value="1"/>
</dbReference>
<feature type="signal peptide" evidence="13">
    <location>
        <begin position="1"/>
        <end position="22"/>
    </location>
</feature>
<dbReference type="InterPro" id="IPR045083">
    <property type="entry name" value="ATP_synth_F0_asu_bact/mt"/>
</dbReference>
<keyword evidence="16" id="KW-1185">Reference proteome</keyword>
<dbReference type="Proteomes" id="UP000285951">
    <property type="component" value="Unassembled WGS sequence"/>
</dbReference>
<evidence type="ECO:0000313" key="16">
    <source>
        <dbReference type="Proteomes" id="UP000285951"/>
    </source>
</evidence>
<keyword evidence="13" id="KW-0732">Signal</keyword>
<reference evidence="15 16" key="1">
    <citation type="submission" date="2019-11" db="EMBL/GenBank/DDBJ databases">
        <title>Draft genome sequence of Labilibaculum sp. strain SYP isolated from Black Sea.</title>
        <authorList>
            <person name="Yadav S."/>
            <person name="Villanueva L."/>
        </authorList>
    </citation>
    <scope>NUCLEOTIDE SEQUENCE [LARGE SCALE GENOMIC DNA]</scope>
    <source>
        <strain evidence="15 16">44</strain>
    </source>
</reference>
<evidence type="ECO:0000313" key="17">
    <source>
        <dbReference type="Proteomes" id="UP000462449"/>
    </source>
</evidence>
<dbReference type="EMBL" id="QTZN02000005">
    <property type="protein sequence ID" value="MVB06146.1"/>
    <property type="molecule type" value="Genomic_DNA"/>
</dbReference>
<evidence type="ECO:0000256" key="4">
    <source>
        <dbReference type="ARBA" id="ARBA00022547"/>
    </source>
</evidence>
<dbReference type="EMBL" id="WOTW01000005">
    <property type="protein sequence ID" value="MUP36941.1"/>
    <property type="molecule type" value="Genomic_DNA"/>
</dbReference>
<gene>
    <name evidence="11 14" type="primary">atpB</name>
    <name evidence="15" type="ORF">DWB62_003850</name>
    <name evidence="14" type="ORF">GNY23_03850</name>
</gene>
<evidence type="ECO:0000256" key="3">
    <source>
        <dbReference type="ARBA" id="ARBA00022448"/>
    </source>
</evidence>
<comment type="subcellular location">
    <subcellularLocation>
        <location evidence="11 12">Cell membrane</location>
        <topology evidence="11 12">Multi-pass membrane protein</topology>
    </subcellularLocation>
    <subcellularLocation>
        <location evidence="1">Membrane</location>
        <topology evidence="1">Multi-pass membrane protein</topology>
    </subcellularLocation>
</comment>
<keyword evidence="3 11" id="KW-0813">Transport</keyword>
<feature type="transmembrane region" description="Helical" evidence="11">
    <location>
        <begin position="195"/>
        <end position="215"/>
    </location>
</feature>
<dbReference type="RefSeq" id="WP_156194808.1">
    <property type="nucleotide sequence ID" value="NZ_QTZN02000005.1"/>
</dbReference>
<evidence type="ECO:0000256" key="6">
    <source>
        <dbReference type="ARBA" id="ARBA00022781"/>
    </source>
</evidence>
<evidence type="ECO:0000313" key="15">
    <source>
        <dbReference type="EMBL" id="MVB06146.1"/>
    </source>
</evidence>
<dbReference type="InterPro" id="IPR000568">
    <property type="entry name" value="ATP_synth_F0_asu"/>
</dbReference>
<comment type="similarity">
    <text evidence="2 11 12">Belongs to the ATPase A chain family.</text>
</comment>
<dbReference type="GO" id="GO:0046933">
    <property type="term" value="F:proton-transporting ATP synthase activity, rotational mechanism"/>
    <property type="evidence" value="ECO:0007669"/>
    <property type="project" value="UniProtKB-UniRule"/>
</dbReference>
<keyword evidence="11" id="KW-1003">Cell membrane</keyword>